<gene>
    <name evidence="1" type="ORF">Ahy_A03g013911</name>
</gene>
<evidence type="ECO:0000313" key="2">
    <source>
        <dbReference type="Proteomes" id="UP000289738"/>
    </source>
</evidence>
<accession>A0A445DWM5</accession>
<dbReference type="AlphaFoldDB" id="A0A445DWM5"/>
<keyword evidence="2" id="KW-1185">Reference proteome</keyword>
<sequence length="330" mass="36760">MYIMTHFIVVDKNEKTKTTNNKWSINFSHSTTVQPIAKPSYSLKAFCFKPIPELLTVEKLEDSVLIDVIGKVVGKEDPRQLITSKGRETKRLAVILENLEKLYSKASNSARISHVSSHGDEGPTWIAGTIVSINVGKDDWFYKSCRKCPKKVDTPIDNRYECEKCGHTHGSASLRKTVQLCGRQAEQIKNEEAIDGEGYPPALDSMMDRRLLFKLNVKASNIKQYDHVYTVMKICDYEEIVEINHPKAVPNIAAATLTDTGCNDSLDISAAVVNLHNDTDSKLSVDGLKDSVTSLKSKTPAKRASVGLKQSMNININNEDEFGFSTNKFS</sequence>
<dbReference type="Gene3D" id="2.40.50.140">
    <property type="entry name" value="Nucleic acid-binding proteins"/>
    <property type="match status" value="3"/>
</dbReference>
<proteinExistence type="predicted"/>
<name>A0A445DWM5_ARAHY</name>
<reference evidence="1 2" key="1">
    <citation type="submission" date="2019-01" db="EMBL/GenBank/DDBJ databases">
        <title>Sequencing of cultivated peanut Arachis hypogaea provides insights into genome evolution and oil improvement.</title>
        <authorList>
            <person name="Chen X."/>
        </authorList>
    </citation>
    <scope>NUCLEOTIDE SEQUENCE [LARGE SCALE GENOMIC DNA]</scope>
    <source>
        <strain evidence="2">cv. Fuhuasheng</strain>
        <tissue evidence="1">Leaves</tissue>
    </source>
</reference>
<dbReference type="SUPFAM" id="SSF50249">
    <property type="entry name" value="Nucleic acid-binding proteins"/>
    <property type="match status" value="1"/>
</dbReference>
<evidence type="ECO:0008006" key="3">
    <source>
        <dbReference type="Google" id="ProtNLM"/>
    </source>
</evidence>
<organism evidence="1 2">
    <name type="scientific">Arachis hypogaea</name>
    <name type="common">Peanut</name>
    <dbReference type="NCBI Taxonomy" id="3818"/>
    <lineage>
        <taxon>Eukaryota</taxon>
        <taxon>Viridiplantae</taxon>
        <taxon>Streptophyta</taxon>
        <taxon>Embryophyta</taxon>
        <taxon>Tracheophyta</taxon>
        <taxon>Spermatophyta</taxon>
        <taxon>Magnoliopsida</taxon>
        <taxon>eudicotyledons</taxon>
        <taxon>Gunneridae</taxon>
        <taxon>Pentapetalae</taxon>
        <taxon>rosids</taxon>
        <taxon>fabids</taxon>
        <taxon>Fabales</taxon>
        <taxon>Fabaceae</taxon>
        <taxon>Papilionoideae</taxon>
        <taxon>50 kb inversion clade</taxon>
        <taxon>dalbergioids sensu lato</taxon>
        <taxon>Dalbergieae</taxon>
        <taxon>Pterocarpus clade</taxon>
        <taxon>Arachis</taxon>
    </lineage>
</organism>
<dbReference type="EMBL" id="SDMP01000003">
    <property type="protein sequence ID" value="RYR67509.1"/>
    <property type="molecule type" value="Genomic_DNA"/>
</dbReference>
<protein>
    <recommendedName>
        <fullName evidence="3">Replication factor A C-terminal domain-containing protein</fullName>
    </recommendedName>
</protein>
<dbReference type="Proteomes" id="UP000289738">
    <property type="component" value="Chromosome A03"/>
</dbReference>
<comment type="caution">
    <text evidence="1">The sequence shown here is derived from an EMBL/GenBank/DDBJ whole genome shotgun (WGS) entry which is preliminary data.</text>
</comment>
<dbReference type="InterPro" id="IPR012340">
    <property type="entry name" value="NA-bd_OB-fold"/>
</dbReference>
<evidence type="ECO:0000313" key="1">
    <source>
        <dbReference type="EMBL" id="RYR67509.1"/>
    </source>
</evidence>